<dbReference type="Proteomes" id="UP000807353">
    <property type="component" value="Unassembled WGS sequence"/>
</dbReference>
<dbReference type="PANTHER" id="PTHR22911:SF6">
    <property type="entry name" value="SOLUTE CARRIER FAMILY 35 MEMBER G1"/>
    <property type="match status" value="1"/>
</dbReference>
<evidence type="ECO:0000256" key="5">
    <source>
        <dbReference type="SAM" id="MobiDB-lite"/>
    </source>
</evidence>
<feature type="transmembrane region" description="Helical" evidence="6">
    <location>
        <begin position="346"/>
        <end position="366"/>
    </location>
</feature>
<dbReference type="OrthoDB" id="306876at2759"/>
<feature type="transmembrane region" description="Helical" evidence="6">
    <location>
        <begin position="401"/>
        <end position="419"/>
    </location>
</feature>
<feature type="domain" description="EamA" evidence="7">
    <location>
        <begin position="115"/>
        <end position="252"/>
    </location>
</feature>
<keyword evidence="9" id="KW-1185">Reference proteome</keyword>
<feature type="transmembrane region" description="Helical" evidence="6">
    <location>
        <begin position="313"/>
        <end position="334"/>
    </location>
</feature>
<feature type="transmembrane region" description="Helical" evidence="6">
    <location>
        <begin position="212"/>
        <end position="229"/>
    </location>
</feature>
<comment type="caution">
    <text evidence="8">The sequence shown here is derived from an EMBL/GenBank/DDBJ whole genome shotgun (WGS) entry which is preliminary data.</text>
</comment>
<feature type="transmembrane region" description="Helical" evidence="6">
    <location>
        <begin position="238"/>
        <end position="259"/>
    </location>
</feature>
<proteinExistence type="predicted"/>
<evidence type="ECO:0000256" key="4">
    <source>
        <dbReference type="ARBA" id="ARBA00023136"/>
    </source>
</evidence>
<evidence type="ECO:0000256" key="6">
    <source>
        <dbReference type="SAM" id="Phobius"/>
    </source>
</evidence>
<evidence type="ECO:0000256" key="1">
    <source>
        <dbReference type="ARBA" id="ARBA00004141"/>
    </source>
</evidence>
<evidence type="ECO:0000256" key="2">
    <source>
        <dbReference type="ARBA" id="ARBA00022692"/>
    </source>
</evidence>
<dbReference type="InterPro" id="IPR000620">
    <property type="entry name" value="EamA_dom"/>
</dbReference>
<sequence>MDGVPNLPTELCLLYCLFVFHRWRGTSLYLPAPHPPPRWASCAQLVAPRTTNMSNPRHAYTALTPDYAEFSIPRAAGTPSEQDPTLFDVEIEEAAKSSRWCMILDKAKAKVKNNVGLLLVAGSQAFFSMMNVAVKKLNSIDPPVSTLQLVAIRMTITYICCLIYMYAAKVPDPFLGPKGVRMLLAFRGFSGFFGLFGIYYSLQFLSLSDATVITFLAPLCTGIAGALLLKENFTKKEALASFFSLCGVILIARPVALFGDGVSTSPDSLPIDGSEKGTPAQRLVAVGVALLGVLGSTGAYISLRAIGKKAHPLHPMTSFSIVCICVSTTSMIATHSPFILPKRIDWLALLFMIGIFGFVAQVLLTMGLARETAGRGSMAVYTQVVFATILERIFFKSTPSILSVTGTLMIITSALYVALTKEQTKTKTSIMTLETIHEDELEEGLLERTRDGEAAKDPALPPNPGHAWTSPKPLSRSSLDSDTEETSALSPKQTTKPCHR</sequence>
<evidence type="ECO:0000313" key="8">
    <source>
        <dbReference type="EMBL" id="KAF9467671.1"/>
    </source>
</evidence>
<organism evidence="8 9">
    <name type="scientific">Collybia nuda</name>
    <dbReference type="NCBI Taxonomy" id="64659"/>
    <lineage>
        <taxon>Eukaryota</taxon>
        <taxon>Fungi</taxon>
        <taxon>Dikarya</taxon>
        <taxon>Basidiomycota</taxon>
        <taxon>Agaricomycotina</taxon>
        <taxon>Agaricomycetes</taxon>
        <taxon>Agaricomycetidae</taxon>
        <taxon>Agaricales</taxon>
        <taxon>Tricholomatineae</taxon>
        <taxon>Clitocybaceae</taxon>
        <taxon>Collybia</taxon>
    </lineage>
</organism>
<evidence type="ECO:0000259" key="7">
    <source>
        <dbReference type="Pfam" id="PF00892"/>
    </source>
</evidence>
<dbReference type="Pfam" id="PF00892">
    <property type="entry name" value="EamA"/>
    <property type="match status" value="2"/>
</dbReference>
<dbReference type="PANTHER" id="PTHR22911">
    <property type="entry name" value="ACYL-MALONYL CONDENSING ENZYME-RELATED"/>
    <property type="match status" value="1"/>
</dbReference>
<feature type="transmembrane region" description="Helical" evidence="6">
    <location>
        <begin position="179"/>
        <end position="200"/>
    </location>
</feature>
<keyword evidence="3 6" id="KW-1133">Transmembrane helix</keyword>
<feature type="transmembrane region" description="Helical" evidence="6">
    <location>
        <begin position="146"/>
        <end position="167"/>
    </location>
</feature>
<feature type="compositionally biased region" description="Polar residues" evidence="5">
    <location>
        <begin position="475"/>
        <end position="500"/>
    </location>
</feature>
<reference evidence="8" key="1">
    <citation type="submission" date="2020-11" db="EMBL/GenBank/DDBJ databases">
        <authorList>
            <consortium name="DOE Joint Genome Institute"/>
            <person name="Ahrendt S."/>
            <person name="Riley R."/>
            <person name="Andreopoulos W."/>
            <person name="Labutti K."/>
            <person name="Pangilinan J."/>
            <person name="Ruiz-Duenas F.J."/>
            <person name="Barrasa J.M."/>
            <person name="Sanchez-Garcia M."/>
            <person name="Camarero S."/>
            <person name="Miyauchi S."/>
            <person name="Serrano A."/>
            <person name="Linde D."/>
            <person name="Babiker R."/>
            <person name="Drula E."/>
            <person name="Ayuso-Fernandez I."/>
            <person name="Pacheco R."/>
            <person name="Padilla G."/>
            <person name="Ferreira P."/>
            <person name="Barriuso J."/>
            <person name="Kellner H."/>
            <person name="Castanera R."/>
            <person name="Alfaro M."/>
            <person name="Ramirez L."/>
            <person name="Pisabarro A.G."/>
            <person name="Kuo A."/>
            <person name="Tritt A."/>
            <person name="Lipzen A."/>
            <person name="He G."/>
            <person name="Yan M."/>
            <person name="Ng V."/>
            <person name="Cullen D."/>
            <person name="Martin F."/>
            <person name="Rosso M.-N."/>
            <person name="Henrissat B."/>
            <person name="Hibbett D."/>
            <person name="Martinez A.T."/>
            <person name="Grigoriev I.V."/>
        </authorList>
    </citation>
    <scope>NUCLEOTIDE SEQUENCE</scope>
    <source>
        <strain evidence="8">CBS 247.69</strain>
    </source>
</reference>
<dbReference type="AlphaFoldDB" id="A0A9P5YGZ8"/>
<feature type="transmembrane region" description="Helical" evidence="6">
    <location>
        <begin position="279"/>
        <end position="301"/>
    </location>
</feature>
<gene>
    <name evidence="8" type="ORF">BDZ94DRAFT_1210834</name>
</gene>
<dbReference type="GO" id="GO:0016020">
    <property type="term" value="C:membrane"/>
    <property type="evidence" value="ECO:0007669"/>
    <property type="project" value="UniProtKB-SubCell"/>
</dbReference>
<keyword evidence="4 6" id="KW-0472">Membrane</keyword>
<feature type="transmembrane region" description="Helical" evidence="6">
    <location>
        <begin position="115"/>
        <end position="134"/>
    </location>
</feature>
<evidence type="ECO:0000256" key="3">
    <source>
        <dbReference type="ARBA" id="ARBA00022989"/>
    </source>
</evidence>
<feature type="region of interest" description="Disordered" evidence="5">
    <location>
        <begin position="449"/>
        <end position="500"/>
    </location>
</feature>
<protein>
    <submittedName>
        <fullName evidence="8">EamA-like transporter family-domain-containing protein</fullName>
    </submittedName>
</protein>
<feature type="transmembrane region" description="Helical" evidence="6">
    <location>
        <begin position="378"/>
        <end position="395"/>
    </location>
</feature>
<evidence type="ECO:0000313" key="9">
    <source>
        <dbReference type="Proteomes" id="UP000807353"/>
    </source>
</evidence>
<keyword evidence="2 6" id="KW-0812">Transmembrane</keyword>
<comment type="subcellular location">
    <subcellularLocation>
        <location evidence="1">Membrane</location>
        <topology evidence="1">Multi-pass membrane protein</topology>
    </subcellularLocation>
</comment>
<name>A0A9P5YGZ8_9AGAR</name>
<dbReference type="EMBL" id="MU150236">
    <property type="protein sequence ID" value="KAF9467671.1"/>
    <property type="molecule type" value="Genomic_DNA"/>
</dbReference>
<dbReference type="InterPro" id="IPR037185">
    <property type="entry name" value="EmrE-like"/>
</dbReference>
<feature type="domain" description="EamA" evidence="7">
    <location>
        <begin position="288"/>
        <end position="417"/>
    </location>
</feature>
<dbReference type="SUPFAM" id="SSF103481">
    <property type="entry name" value="Multidrug resistance efflux transporter EmrE"/>
    <property type="match status" value="2"/>
</dbReference>
<accession>A0A9P5YGZ8</accession>